<sequence length="569" mass="64599">MEIDLTPEHYSKQLEQKDAILQPGIYSTAVAPFIDCGGTQSDATRLLSESYVGIPSMVKAAADSAQLIGVDCQAILRDTIKQTLLENFDPERVDAALISAEGPVSMPWLDTLVEDAQWRRTIYDLLDKHPRCEFLNVAVMRMAESGYKDEVARLRTSSNYVKVYSLILGDTISEIIKKDDINVDESISDLVRVCCEQEHFYLYAQVLLRRLYEDFESPSFARLSKELEKAATSRGYGELVDILRTCANDVPPQLASALKSIKSSGQPTPGDLITIYNMYKSSAPPNVIHIREYDLIILLLKMLFVPNPNVHLRPEMVDKMIYIVSYATVFNPARPSQEQTATIQDACDTLQSLQKELRSNQIGGDFTQSMGVILESLRLPVASMAVLLWIEYLSTKTPYYETYYRSADIPLPHHLLDEIAYQHPLQRPQVLEVIEHCLSHSYENFAPEILQTLQKRWIERLVYLVQLQYTIPVFKLVKRTLSDADYSLTVHFVTLVLESADPPYSIEFIQNTVDILYPIADTISIVKGFDSVLQKLADYTLSDTANASNELKDRVSFIMHKCRSRKRPM</sequence>
<dbReference type="GO" id="GO:0003746">
    <property type="term" value="F:translation elongation factor activity"/>
    <property type="evidence" value="ECO:0007669"/>
    <property type="project" value="UniProtKB-KW"/>
</dbReference>
<dbReference type="EMBL" id="CBTN010000002">
    <property type="protein sequence ID" value="CDH48748.1"/>
    <property type="molecule type" value="Genomic_DNA"/>
</dbReference>
<evidence type="ECO:0000256" key="3">
    <source>
        <dbReference type="ARBA" id="ARBA00022491"/>
    </source>
</evidence>
<evidence type="ECO:0000256" key="6">
    <source>
        <dbReference type="ARBA" id="ARBA00023242"/>
    </source>
</evidence>
<keyword evidence="5" id="KW-0804">Transcription</keyword>
<accession>A0A068REZ8</accession>
<comment type="subcellular location">
    <subcellularLocation>
        <location evidence="1">Nucleus</location>
    </subcellularLocation>
</comment>
<comment type="caution">
    <text evidence="7">The sequence shown here is derived from an EMBL/GenBank/DDBJ whole genome shotgun (WGS) entry which is preliminary data.</text>
</comment>
<keyword evidence="4" id="KW-0805">Transcription regulation</keyword>
<dbReference type="GO" id="GO:0003723">
    <property type="term" value="F:RNA binding"/>
    <property type="evidence" value="ECO:0007669"/>
    <property type="project" value="TreeGrafter"/>
</dbReference>
<keyword evidence="3" id="KW-0678">Repressor</keyword>
<keyword evidence="6" id="KW-0539">Nucleus</keyword>
<evidence type="ECO:0000256" key="4">
    <source>
        <dbReference type="ARBA" id="ARBA00023015"/>
    </source>
</evidence>
<evidence type="ECO:0000256" key="1">
    <source>
        <dbReference type="ARBA" id="ARBA00004123"/>
    </source>
</evidence>
<dbReference type="VEuPathDB" id="FungiDB:LCOR_00519.1"/>
<comment type="similarity">
    <text evidence="2">Belongs to the NELF-D family.</text>
</comment>
<dbReference type="STRING" id="1263082.A0A068REZ8"/>
<evidence type="ECO:0000256" key="2">
    <source>
        <dbReference type="ARBA" id="ARBA00005726"/>
    </source>
</evidence>
<dbReference type="PANTHER" id="PTHR12144:SF0">
    <property type="entry name" value="NEGATIVE ELONGATION FACTOR C_D"/>
    <property type="match status" value="1"/>
</dbReference>
<dbReference type="Proteomes" id="UP000027586">
    <property type="component" value="Unassembled WGS sequence"/>
</dbReference>
<protein>
    <submittedName>
        <fullName evidence="7">Negative elongation factor d-like</fullName>
    </submittedName>
</protein>
<evidence type="ECO:0000256" key="5">
    <source>
        <dbReference type="ARBA" id="ARBA00023163"/>
    </source>
</evidence>
<reference evidence="7" key="1">
    <citation type="submission" date="2013-08" db="EMBL/GenBank/DDBJ databases">
        <title>Gene expansion shapes genome architecture in the human pathogen Lichtheimia corymbifera: an evolutionary genomics analysis in the ancient terrestrial Mucorales (Mucoromycotina).</title>
        <authorList>
            <person name="Schwartze V.U."/>
            <person name="Winter S."/>
            <person name="Shelest E."/>
            <person name="Marcet-Houben M."/>
            <person name="Horn F."/>
            <person name="Wehner S."/>
            <person name="Hoffmann K."/>
            <person name="Riege K."/>
            <person name="Sammeth M."/>
            <person name="Nowrousian M."/>
            <person name="Valiante V."/>
            <person name="Linde J."/>
            <person name="Jacobsen I.D."/>
            <person name="Marz M."/>
            <person name="Brakhage A.A."/>
            <person name="Gabaldon T."/>
            <person name="Bocker S."/>
            <person name="Voigt K."/>
        </authorList>
    </citation>
    <scope>NUCLEOTIDE SEQUENCE [LARGE SCALE GENOMIC DNA]</scope>
    <source>
        <strain evidence="7">FSU 9682</strain>
    </source>
</reference>
<dbReference type="Pfam" id="PF04858">
    <property type="entry name" value="TH1"/>
    <property type="match status" value="1"/>
</dbReference>
<name>A0A068REZ8_9FUNG</name>
<dbReference type="InterPro" id="IPR006942">
    <property type="entry name" value="TH1"/>
</dbReference>
<evidence type="ECO:0000313" key="7">
    <source>
        <dbReference type="EMBL" id="CDH48748.1"/>
    </source>
</evidence>
<gene>
    <name evidence="7" type="ORF">LCOR_00519.1</name>
</gene>
<evidence type="ECO:0000313" key="8">
    <source>
        <dbReference type="Proteomes" id="UP000027586"/>
    </source>
</evidence>
<dbReference type="AlphaFoldDB" id="A0A068REZ8"/>
<keyword evidence="8" id="KW-1185">Reference proteome</keyword>
<dbReference type="GO" id="GO:0032021">
    <property type="term" value="C:NELF complex"/>
    <property type="evidence" value="ECO:0007669"/>
    <property type="project" value="TreeGrafter"/>
</dbReference>
<dbReference type="GO" id="GO:0034244">
    <property type="term" value="P:negative regulation of transcription elongation by RNA polymerase II"/>
    <property type="evidence" value="ECO:0007669"/>
    <property type="project" value="TreeGrafter"/>
</dbReference>
<organism evidence="7 8">
    <name type="scientific">Lichtheimia corymbifera JMRC:FSU:9682</name>
    <dbReference type="NCBI Taxonomy" id="1263082"/>
    <lineage>
        <taxon>Eukaryota</taxon>
        <taxon>Fungi</taxon>
        <taxon>Fungi incertae sedis</taxon>
        <taxon>Mucoromycota</taxon>
        <taxon>Mucoromycotina</taxon>
        <taxon>Mucoromycetes</taxon>
        <taxon>Mucorales</taxon>
        <taxon>Lichtheimiaceae</taxon>
        <taxon>Lichtheimia</taxon>
    </lineage>
</organism>
<dbReference type="PANTHER" id="PTHR12144">
    <property type="entry name" value="NEGATIVE ELONGATION FACTOR D"/>
    <property type="match status" value="1"/>
</dbReference>
<proteinExistence type="inferred from homology"/>
<dbReference type="OrthoDB" id="511287at2759"/>